<name>A0A7H0GYL2_9BACT</name>
<dbReference type="Proteomes" id="UP000516093">
    <property type="component" value="Chromosome"/>
</dbReference>
<evidence type="ECO:0000313" key="1">
    <source>
        <dbReference type="EMBL" id="QNP53378.1"/>
    </source>
</evidence>
<dbReference type="EMBL" id="CP060784">
    <property type="protein sequence ID" value="QNP53378.1"/>
    <property type="molecule type" value="Genomic_DNA"/>
</dbReference>
<keyword evidence="2" id="KW-1185">Reference proteome</keyword>
<sequence>MTYRAGISAAQLPYRPAGQTLYDRAVSWGFSLPVPSATPLEAASMNLAFTYGQRGNTDPNVDNPNGNVREDYVRVQLGLTLNNRWFIKRRIE</sequence>
<dbReference type="KEGG" id="hqi:H9L05_07195"/>
<protein>
    <recommendedName>
        <fullName evidence="3">Outer membrane beta-barrel protein</fullName>
    </recommendedName>
</protein>
<dbReference type="RefSeq" id="WP_187733595.1">
    <property type="nucleotide sequence ID" value="NZ_CP060784.1"/>
</dbReference>
<organism evidence="1 2">
    <name type="scientific">Hymenobacter qilianensis</name>
    <dbReference type="NCBI Taxonomy" id="1385715"/>
    <lineage>
        <taxon>Bacteria</taxon>
        <taxon>Pseudomonadati</taxon>
        <taxon>Bacteroidota</taxon>
        <taxon>Cytophagia</taxon>
        <taxon>Cytophagales</taxon>
        <taxon>Hymenobacteraceae</taxon>
        <taxon>Hymenobacter</taxon>
    </lineage>
</organism>
<dbReference type="AlphaFoldDB" id="A0A7H0GYL2"/>
<accession>A0A7H0GYL2</accession>
<reference evidence="1 2" key="1">
    <citation type="submission" date="2020-08" db="EMBL/GenBank/DDBJ databases">
        <title>Genome sequence of Hymenobacter qilianensis JCM 19763T.</title>
        <authorList>
            <person name="Hyun D.-W."/>
            <person name="Bae J.-W."/>
        </authorList>
    </citation>
    <scope>NUCLEOTIDE SEQUENCE [LARGE SCALE GENOMIC DNA]</scope>
    <source>
        <strain evidence="1 2">JCM 19763</strain>
    </source>
</reference>
<evidence type="ECO:0008006" key="3">
    <source>
        <dbReference type="Google" id="ProtNLM"/>
    </source>
</evidence>
<proteinExistence type="predicted"/>
<evidence type="ECO:0000313" key="2">
    <source>
        <dbReference type="Proteomes" id="UP000516093"/>
    </source>
</evidence>
<gene>
    <name evidence="1" type="ORF">H9L05_07195</name>
</gene>